<evidence type="ECO:0000313" key="1">
    <source>
        <dbReference type="EMBL" id="RRD37292.1"/>
    </source>
</evidence>
<proteinExistence type="predicted"/>
<dbReference type="Gene3D" id="3.90.930.1">
    <property type="match status" value="1"/>
</dbReference>
<evidence type="ECO:0008006" key="2">
    <source>
        <dbReference type="Google" id="ProtNLM"/>
    </source>
</evidence>
<dbReference type="EMBL" id="RQZD01000011">
    <property type="protein sequence ID" value="RRD37292.1"/>
    <property type="molecule type" value="Genomic_DNA"/>
</dbReference>
<accession>A0A3P1VSI2</accession>
<comment type="caution">
    <text evidence="1">The sequence shown here is derived from an EMBL/GenBank/DDBJ whole genome shotgun (WGS) entry which is preliminary data.</text>
</comment>
<dbReference type="AlphaFoldDB" id="A0A3P1VSI2"/>
<name>A0A3P1VSI2_FUSNU</name>
<sequence length="241" mass="28172">MRRKNFILVTFLFLFINILGFANEKSKDIDVISILDKEREASYFILNFSPFTESKEIMDYINTNINKKGSATFIFNTKGIFDENGKAIYLEENTDFDENNSYKISIKYKIESLKNKSGIYIDSNISSQNEKNQYKYSIEFNKKFSVSDLMNIFSEKEFPNITDTNSTAIKSLKKEILYNNILIFKSDYQNKKGITTIYENGKYRKIIYNYTDDLNGTVKEYDTNGKLISEFILKDGEVIEK</sequence>
<protein>
    <recommendedName>
        <fullName evidence="2">MORN repeat protein</fullName>
    </recommendedName>
</protein>
<reference evidence="1" key="1">
    <citation type="submission" date="2018-11" db="EMBL/GenBank/DDBJ databases">
        <title>Genomes From Bacteria Associated with the Canine Oral Cavity: a Test Case for Automated Genome-Based Taxonomic Assignment.</title>
        <authorList>
            <person name="Coil D.A."/>
            <person name="Jospin G."/>
            <person name="Darling A.E."/>
            <person name="Wallis C."/>
            <person name="Davis I.J."/>
            <person name="Harris S."/>
            <person name="Eisen J.A."/>
            <person name="Holcombe L.J."/>
            <person name="O'Flynn C."/>
        </authorList>
    </citation>
    <scope>NUCLEOTIDE SEQUENCE [LARGE SCALE GENOMIC DNA]</scope>
    <source>
        <strain evidence="1">OH5060</strain>
    </source>
</reference>
<gene>
    <name evidence="1" type="ORF">EII28_06245</name>
</gene>
<organism evidence="1">
    <name type="scientific">Fusobacterium nucleatum</name>
    <dbReference type="NCBI Taxonomy" id="851"/>
    <lineage>
        <taxon>Bacteria</taxon>
        <taxon>Fusobacteriati</taxon>
        <taxon>Fusobacteriota</taxon>
        <taxon>Fusobacteriia</taxon>
        <taxon>Fusobacteriales</taxon>
        <taxon>Fusobacteriaceae</taxon>
        <taxon>Fusobacterium</taxon>
    </lineage>
</organism>